<reference evidence="3 4" key="1">
    <citation type="submission" date="2023-09" db="EMBL/GenBank/DDBJ databases">
        <title>Microbial mechanism of fulvic acid promoting antimony reduction mineralization in rice fields.</title>
        <authorList>
            <person name="Chen G."/>
            <person name="Lan J."/>
        </authorList>
    </citation>
    <scope>NUCLEOTIDE SEQUENCE [LARGE SCALE GENOMIC DNA]</scope>
    <source>
        <strain evidence="3 4">PS1</strain>
    </source>
</reference>
<keyword evidence="3" id="KW-0067">ATP-binding</keyword>
<dbReference type="InterPro" id="IPR006935">
    <property type="entry name" value="Helicase/UvrB_N"/>
</dbReference>
<dbReference type="Pfam" id="PF00271">
    <property type="entry name" value="Helicase_C"/>
    <property type="match status" value="1"/>
</dbReference>
<keyword evidence="3" id="KW-0547">Nucleotide-binding</keyword>
<evidence type="ECO:0000259" key="1">
    <source>
        <dbReference type="PROSITE" id="PS51192"/>
    </source>
</evidence>
<keyword evidence="4" id="KW-1185">Reference proteome</keyword>
<name>A0ABY9VQ10_9BACI</name>
<protein>
    <submittedName>
        <fullName evidence="3">DEAD/DEAH box helicase</fullName>
        <ecNumber evidence="3">3.6.4.-</ecNumber>
    </submittedName>
</protein>
<dbReference type="Proteomes" id="UP001303324">
    <property type="component" value="Chromosome"/>
</dbReference>
<dbReference type="PANTHER" id="PTHR47396:SF1">
    <property type="entry name" value="ATP-DEPENDENT HELICASE IRC3-RELATED"/>
    <property type="match status" value="1"/>
</dbReference>
<dbReference type="Pfam" id="PF04851">
    <property type="entry name" value="ResIII"/>
    <property type="match status" value="1"/>
</dbReference>
<dbReference type="GO" id="GO:0004386">
    <property type="term" value="F:helicase activity"/>
    <property type="evidence" value="ECO:0007669"/>
    <property type="project" value="UniProtKB-KW"/>
</dbReference>
<gene>
    <name evidence="3" type="ORF">RH061_10235</name>
</gene>
<proteinExistence type="predicted"/>
<dbReference type="EMBL" id="CP134494">
    <property type="protein sequence ID" value="WNF24831.1"/>
    <property type="molecule type" value="Genomic_DNA"/>
</dbReference>
<dbReference type="PROSITE" id="PS51194">
    <property type="entry name" value="HELICASE_CTER"/>
    <property type="match status" value="1"/>
</dbReference>
<dbReference type="SMART" id="SM00487">
    <property type="entry name" value="DEXDc"/>
    <property type="match status" value="1"/>
</dbReference>
<dbReference type="InterPro" id="IPR001650">
    <property type="entry name" value="Helicase_C-like"/>
</dbReference>
<feature type="domain" description="Helicase ATP-binding" evidence="1">
    <location>
        <begin position="183"/>
        <end position="359"/>
    </location>
</feature>
<dbReference type="PROSITE" id="PS51192">
    <property type="entry name" value="HELICASE_ATP_BIND_1"/>
    <property type="match status" value="1"/>
</dbReference>
<dbReference type="GO" id="GO:0016787">
    <property type="term" value="F:hydrolase activity"/>
    <property type="evidence" value="ECO:0007669"/>
    <property type="project" value="UniProtKB-KW"/>
</dbReference>
<accession>A0ABY9VQ10</accession>
<sequence>MNAFPSEKDIEQTLTLLLDEYNVPDSIIKDMFGHQNFINLNSILHSLDKDKVEIRELTRMLIIEKGVYLFSGHDEAIRSLRSHLLRQLNTDALEELYKRNPAQGRTINSPSYMIKPLSEKKWIVGGAWPRDFVKTLGFPLVFSGISIPKSSSTEPVVDIEARKPVPPLADFQFGLKERMLEVLNRQGDRTRCVVTLPTGGGKTRVAVESFIEWMQIRFSEGKYLIWIAQSEELCEQAISCIIDMWQEKEFPESLRIYRYFAGKRIQEDQLIGGVVVASIQQLYSRIMNEDKVVNELLKNCGAMIIDEAHHAVAPIYRTLLKKSEELCGPELFPICGLTATPGRSNEETTMLVDQFQAYLIQPKLPPDSRYYKNPLLYFRNEGYLAKPRHIVYQSGSSIEINEDDVEEVEGDFKSEFLEVLANDESRNRTIIQHLLDIPEGKPTLIYACTVKHAEFLASVLNAVGRKAAVISANTPKATRRMYIDAFKKGQIEFLLNYGVLTTGFDAPKTEYIVVCRPTTSVVLYEQIVGRGLRGPRFGGTDTCTIIDFADNLTRLGKPLAYRRFNEFWDSEPQTNEYQPI</sequence>
<dbReference type="SMART" id="SM00490">
    <property type="entry name" value="HELICc"/>
    <property type="match status" value="1"/>
</dbReference>
<dbReference type="PANTHER" id="PTHR47396">
    <property type="entry name" value="TYPE I RESTRICTION ENZYME ECOKI R PROTEIN"/>
    <property type="match status" value="1"/>
</dbReference>
<evidence type="ECO:0000313" key="4">
    <source>
        <dbReference type="Proteomes" id="UP001303324"/>
    </source>
</evidence>
<dbReference type="Gene3D" id="3.40.50.300">
    <property type="entry name" value="P-loop containing nucleotide triphosphate hydrolases"/>
    <property type="match status" value="2"/>
</dbReference>
<dbReference type="InterPro" id="IPR027417">
    <property type="entry name" value="P-loop_NTPase"/>
</dbReference>
<feature type="domain" description="Helicase C-terminal" evidence="2">
    <location>
        <begin position="429"/>
        <end position="580"/>
    </location>
</feature>
<dbReference type="SUPFAM" id="SSF52540">
    <property type="entry name" value="P-loop containing nucleoside triphosphate hydrolases"/>
    <property type="match status" value="1"/>
</dbReference>
<dbReference type="InterPro" id="IPR050742">
    <property type="entry name" value="Helicase_Restrict-Modif_Enz"/>
</dbReference>
<dbReference type="RefSeq" id="WP_311075827.1">
    <property type="nucleotide sequence ID" value="NZ_CP134494.1"/>
</dbReference>
<evidence type="ECO:0000313" key="3">
    <source>
        <dbReference type="EMBL" id="WNF24831.1"/>
    </source>
</evidence>
<organism evidence="3 4">
    <name type="scientific">Mesobacillus jeotgali</name>
    <dbReference type="NCBI Taxonomy" id="129985"/>
    <lineage>
        <taxon>Bacteria</taxon>
        <taxon>Bacillati</taxon>
        <taxon>Bacillota</taxon>
        <taxon>Bacilli</taxon>
        <taxon>Bacillales</taxon>
        <taxon>Bacillaceae</taxon>
        <taxon>Mesobacillus</taxon>
    </lineage>
</organism>
<evidence type="ECO:0000259" key="2">
    <source>
        <dbReference type="PROSITE" id="PS51194"/>
    </source>
</evidence>
<dbReference type="InterPro" id="IPR014001">
    <property type="entry name" value="Helicase_ATP-bd"/>
</dbReference>
<keyword evidence="3" id="KW-0378">Hydrolase</keyword>
<keyword evidence="3" id="KW-0347">Helicase</keyword>
<dbReference type="EC" id="3.6.4.-" evidence="3"/>